<keyword evidence="3" id="KW-1185">Reference proteome</keyword>
<comment type="caution">
    <text evidence="2">The sequence shown here is derived from an EMBL/GenBank/DDBJ whole genome shotgun (WGS) entry which is preliminary data.</text>
</comment>
<dbReference type="Proteomes" id="UP001465755">
    <property type="component" value="Unassembled WGS sequence"/>
</dbReference>
<organism evidence="2 3">
    <name type="scientific">Symbiochloris irregularis</name>
    <dbReference type="NCBI Taxonomy" id="706552"/>
    <lineage>
        <taxon>Eukaryota</taxon>
        <taxon>Viridiplantae</taxon>
        <taxon>Chlorophyta</taxon>
        <taxon>core chlorophytes</taxon>
        <taxon>Trebouxiophyceae</taxon>
        <taxon>Trebouxiales</taxon>
        <taxon>Trebouxiaceae</taxon>
        <taxon>Symbiochloris</taxon>
    </lineage>
</organism>
<name>A0AAW1P0W5_9CHLO</name>
<sequence length="104" mass="10769">MTWDPKGARSAPGAVASQRPLNCRLMLAGKVVGATRKLAMPTLPLERARPHGRSAGQDSGQLVEGNIPPQARPATALPGPSRRSAGCPARPGCRGPNEAPPCFP</sequence>
<proteinExistence type="predicted"/>
<dbReference type="EMBL" id="JALJOQ010000078">
    <property type="protein sequence ID" value="KAK9800889.1"/>
    <property type="molecule type" value="Genomic_DNA"/>
</dbReference>
<reference evidence="2 3" key="1">
    <citation type="journal article" date="2024" name="Nat. Commun.">
        <title>Phylogenomics reveals the evolutionary origins of lichenization in chlorophyte algae.</title>
        <authorList>
            <person name="Puginier C."/>
            <person name="Libourel C."/>
            <person name="Otte J."/>
            <person name="Skaloud P."/>
            <person name="Haon M."/>
            <person name="Grisel S."/>
            <person name="Petersen M."/>
            <person name="Berrin J.G."/>
            <person name="Delaux P.M."/>
            <person name="Dal Grande F."/>
            <person name="Keller J."/>
        </authorList>
    </citation>
    <scope>NUCLEOTIDE SEQUENCE [LARGE SCALE GENOMIC DNA]</scope>
    <source>
        <strain evidence="2 3">SAG 2036</strain>
    </source>
</reference>
<evidence type="ECO:0000313" key="3">
    <source>
        <dbReference type="Proteomes" id="UP001465755"/>
    </source>
</evidence>
<evidence type="ECO:0000313" key="2">
    <source>
        <dbReference type="EMBL" id="KAK9800889.1"/>
    </source>
</evidence>
<evidence type="ECO:0000256" key="1">
    <source>
        <dbReference type="SAM" id="MobiDB-lite"/>
    </source>
</evidence>
<feature type="region of interest" description="Disordered" evidence="1">
    <location>
        <begin position="42"/>
        <end position="104"/>
    </location>
</feature>
<accession>A0AAW1P0W5</accession>
<dbReference type="AlphaFoldDB" id="A0AAW1P0W5"/>
<protein>
    <submittedName>
        <fullName evidence="2">Uncharacterized protein</fullName>
    </submittedName>
</protein>
<gene>
    <name evidence="2" type="ORF">WJX73_006590</name>
</gene>